<dbReference type="Proteomes" id="UP000323300">
    <property type="component" value="Unassembled WGS sequence"/>
</dbReference>
<protein>
    <recommendedName>
        <fullName evidence="4">DUF2934 domain-containing protein</fullName>
    </recommendedName>
</protein>
<feature type="compositionally biased region" description="Basic and acidic residues" evidence="1">
    <location>
        <begin position="1"/>
        <end position="32"/>
    </location>
</feature>
<dbReference type="InterPro" id="IPR021327">
    <property type="entry name" value="DUF2934"/>
</dbReference>
<name>A0A1I4E3C0_9HYPH</name>
<dbReference type="Pfam" id="PF11154">
    <property type="entry name" value="DUF2934"/>
    <property type="match status" value="1"/>
</dbReference>
<dbReference type="RefSeq" id="WP_149762950.1">
    <property type="nucleotide sequence ID" value="NZ_BSPE01000036.1"/>
</dbReference>
<sequence length="96" mass="10599">MSEDREERVRQRAHEIWEREGRPHGHEKKHWEQASTEVDAEQDSKSADAAPATGTSPPVEKPGSKRRAAKTTQTKASKPAGPAKSTSKRTPARSKS</sequence>
<evidence type="ECO:0000256" key="1">
    <source>
        <dbReference type="SAM" id="MobiDB-lite"/>
    </source>
</evidence>
<feature type="compositionally biased region" description="Basic residues" evidence="1">
    <location>
        <begin position="86"/>
        <end position="96"/>
    </location>
</feature>
<evidence type="ECO:0008006" key="4">
    <source>
        <dbReference type="Google" id="ProtNLM"/>
    </source>
</evidence>
<evidence type="ECO:0000313" key="2">
    <source>
        <dbReference type="EMBL" id="SFL00252.1"/>
    </source>
</evidence>
<dbReference type="AlphaFoldDB" id="A0A1I4E3C0"/>
<reference evidence="2 3" key="1">
    <citation type="submission" date="2016-10" db="EMBL/GenBank/DDBJ databases">
        <authorList>
            <person name="Varghese N."/>
            <person name="Submissions S."/>
        </authorList>
    </citation>
    <scope>NUCLEOTIDE SEQUENCE [LARGE SCALE GENOMIC DNA]</scope>
    <source>
        <strain evidence="2 3">DSM 21822</strain>
    </source>
</reference>
<evidence type="ECO:0000313" key="3">
    <source>
        <dbReference type="Proteomes" id="UP000323300"/>
    </source>
</evidence>
<dbReference type="OrthoDB" id="9811127at2"/>
<accession>A0A1I4E3C0</accession>
<feature type="region of interest" description="Disordered" evidence="1">
    <location>
        <begin position="1"/>
        <end position="96"/>
    </location>
</feature>
<gene>
    <name evidence="2" type="ORF">SAMN04488498_12239</name>
</gene>
<proteinExistence type="predicted"/>
<organism evidence="2 3">
    <name type="scientific">Neomesorhizobium albiziae</name>
    <dbReference type="NCBI Taxonomy" id="335020"/>
    <lineage>
        <taxon>Bacteria</taxon>
        <taxon>Pseudomonadati</taxon>
        <taxon>Pseudomonadota</taxon>
        <taxon>Alphaproteobacteria</taxon>
        <taxon>Hyphomicrobiales</taxon>
        <taxon>Phyllobacteriaceae</taxon>
        <taxon>Neomesorhizobium</taxon>
    </lineage>
</organism>
<keyword evidence="3" id="KW-1185">Reference proteome</keyword>
<dbReference type="EMBL" id="FOSL01000022">
    <property type="protein sequence ID" value="SFL00252.1"/>
    <property type="molecule type" value="Genomic_DNA"/>
</dbReference>